<dbReference type="InterPro" id="IPR002156">
    <property type="entry name" value="RNaseH_domain"/>
</dbReference>
<dbReference type="Gene3D" id="3.30.420.10">
    <property type="entry name" value="Ribonuclease H-like superfamily/Ribonuclease H"/>
    <property type="match status" value="1"/>
</dbReference>
<keyword evidence="8" id="KW-0479">Metal-binding</keyword>
<sequence>MSEKKSKYVYAVRKGEKTGIFNSWAECEKQVKGYSGAEFKKFKTEKEALEYINNCNDNNNEKDVFSVDEFNKLNSEVIAYVDGSYDSKTHQYGSGVVILYKEEKITISKLGDNKDLADMRNVAGEIKGAEIAMEFALKEKASSLTIYHDYEGIEKWCSGSWKARKAGTMKYKEYYDEVSDKVKIKFVKVKAHSGDKYNEEADQLAKKALGLV</sequence>
<dbReference type="EC" id="3.1.26.4" evidence="5"/>
<evidence type="ECO:0000256" key="9">
    <source>
        <dbReference type="ARBA" id="ARBA00022759"/>
    </source>
</evidence>
<gene>
    <name evidence="13" type="ORF">SAMN02745912_02760</name>
</gene>
<dbReference type="GO" id="GO:0003676">
    <property type="term" value="F:nucleic acid binding"/>
    <property type="evidence" value="ECO:0007669"/>
    <property type="project" value="InterPro"/>
</dbReference>
<comment type="similarity">
    <text evidence="4">Belongs to the RNase H family.</text>
</comment>
<dbReference type="InterPro" id="IPR011320">
    <property type="entry name" value="RNase_H1_N"/>
</dbReference>
<evidence type="ECO:0000259" key="12">
    <source>
        <dbReference type="PROSITE" id="PS50879"/>
    </source>
</evidence>
<keyword evidence="7" id="KW-0540">Nuclease</keyword>
<dbReference type="Gene3D" id="3.40.970.10">
    <property type="entry name" value="Ribonuclease H1, N-terminal domain"/>
    <property type="match status" value="1"/>
</dbReference>
<evidence type="ECO:0000256" key="6">
    <source>
        <dbReference type="ARBA" id="ARBA00017721"/>
    </source>
</evidence>
<feature type="domain" description="RNase H type-1" evidence="12">
    <location>
        <begin position="73"/>
        <end position="210"/>
    </location>
</feature>
<dbReference type="CDD" id="cd09277">
    <property type="entry name" value="RNase_HI_bacteria_like"/>
    <property type="match status" value="1"/>
</dbReference>
<dbReference type="Pfam" id="PF01693">
    <property type="entry name" value="Cauli_VI"/>
    <property type="match status" value="1"/>
</dbReference>
<dbReference type="FunFam" id="3.40.970.10:FF:000002">
    <property type="entry name" value="Ribonuclease H"/>
    <property type="match status" value="1"/>
</dbReference>
<evidence type="ECO:0000256" key="1">
    <source>
        <dbReference type="ARBA" id="ARBA00000077"/>
    </source>
</evidence>
<dbReference type="PROSITE" id="PS50879">
    <property type="entry name" value="RNASE_H_1"/>
    <property type="match status" value="1"/>
</dbReference>
<dbReference type="InterPro" id="IPR037056">
    <property type="entry name" value="RNase_H1_N_sf"/>
</dbReference>
<comment type="function">
    <text evidence="3">Endonuclease that specifically degrades the RNA of RNA-DNA hybrids.</text>
</comment>
<dbReference type="EMBL" id="FRAG01000039">
    <property type="protein sequence ID" value="SHK24558.1"/>
    <property type="molecule type" value="Genomic_DNA"/>
</dbReference>
<dbReference type="PANTHER" id="PTHR10642:SF26">
    <property type="entry name" value="RIBONUCLEASE H1"/>
    <property type="match status" value="1"/>
</dbReference>
<keyword evidence="14" id="KW-1185">Reference proteome</keyword>
<evidence type="ECO:0000313" key="13">
    <source>
        <dbReference type="EMBL" id="SHK24558.1"/>
    </source>
</evidence>
<dbReference type="SUPFAM" id="SSF53098">
    <property type="entry name" value="Ribonuclease H-like"/>
    <property type="match status" value="1"/>
</dbReference>
<dbReference type="InterPro" id="IPR036397">
    <property type="entry name" value="RNaseH_sf"/>
</dbReference>
<evidence type="ECO:0000256" key="5">
    <source>
        <dbReference type="ARBA" id="ARBA00012180"/>
    </source>
</evidence>
<evidence type="ECO:0000313" key="14">
    <source>
        <dbReference type="Proteomes" id="UP000184465"/>
    </source>
</evidence>
<dbReference type="RefSeq" id="WP_073151197.1">
    <property type="nucleotide sequence ID" value="NZ_FRAG01000039.1"/>
</dbReference>
<dbReference type="InterPro" id="IPR050092">
    <property type="entry name" value="RNase_H"/>
</dbReference>
<comment type="catalytic activity">
    <reaction evidence="1">
        <text>Endonucleolytic cleavage to 5'-phosphomonoester.</text>
        <dbReference type="EC" id="3.1.26.4"/>
    </reaction>
</comment>
<proteinExistence type="inferred from homology"/>
<evidence type="ECO:0000256" key="3">
    <source>
        <dbReference type="ARBA" id="ARBA00004065"/>
    </source>
</evidence>
<keyword evidence="9" id="KW-0255">Endonuclease</keyword>
<dbReference type="SUPFAM" id="SSF55658">
    <property type="entry name" value="L9 N-domain-like"/>
    <property type="match status" value="1"/>
</dbReference>
<dbReference type="AlphaFoldDB" id="A0A1M6QWU7"/>
<name>A0A1M6QWU7_PARC5</name>
<dbReference type="PANTHER" id="PTHR10642">
    <property type="entry name" value="RIBONUCLEASE H1"/>
    <property type="match status" value="1"/>
</dbReference>
<protein>
    <recommendedName>
        <fullName evidence="6">Ribonuclease H</fullName>
        <ecNumber evidence="5">3.1.26.4</ecNumber>
    </recommendedName>
</protein>
<dbReference type="GO" id="GO:0046872">
    <property type="term" value="F:metal ion binding"/>
    <property type="evidence" value="ECO:0007669"/>
    <property type="project" value="UniProtKB-KW"/>
</dbReference>
<evidence type="ECO:0000256" key="10">
    <source>
        <dbReference type="ARBA" id="ARBA00022801"/>
    </source>
</evidence>
<keyword evidence="10" id="KW-0378">Hydrolase</keyword>
<evidence type="ECO:0000256" key="8">
    <source>
        <dbReference type="ARBA" id="ARBA00022723"/>
    </source>
</evidence>
<keyword evidence="11" id="KW-0460">Magnesium</keyword>
<dbReference type="GO" id="GO:0004523">
    <property type="term" value="F:RNA-DNA hybrid ribonuclease activity"/>
    <property type="evidence" value="ECO:0007669"/>
    <property type="project" value="UniProtKB-EC"/>
</dbReference>
<organism evidence="13 14">
    <name type="scientific">Paramaledivibacter caminithermalis (strain DSM 15212 / CIP 107654 / DViRD3)</name>
    <name type="common">Clostridium caminithermale</name>
    <dbReference type="NCBI Taxonomy" id="1121301"/>
    <lineage>
        <taxon>Bacteria</taxon>
        <taxon>Bacillati</taxon>
        <taxon>Bacillota</taxon>
        <taxon>Clostridia</taxon>
        <taxon>Peptostreptococcales</taxon>
        <taxon>Caminicellaceae</taxon>
        <taxon>Paramaledivibacter</taxon>
    </lineage>
</organism>
<dbReference type="OrthoDB" id="9811552at2"/>
<evidence type="ECO:0000256" key="7">
    <source>
        <dbReference type="ARBA" id="ARBA00022722"/>
    </source>
</evidence>
<evidence type="ECO:0000256" key="2">
    <source>
        <dbReference type="ARBA" id="ARBA00001946"/>
    </source>
</evidence>
<dbReference type="Pfam" id="PF00075">
    <property type="entry name" value="RNase_H"/>
    <property type="match status" value="1"/>
</dbReference>
<evidence type="ECO:0000256" key="4">
    <source>
        <dbReference type="ARBA" id="ARBA00005300"/>
    </source>
</evidence>
<dbReference type="InterPro" id="IPR012337">
    <property type="entry name" value="RNaseH-like_sf"/>
</dbReference>
<dbReference type="STRING" id="1121301.SAMN02745912_02760"/>
<reference evidence="13 14" key="1">
    <citation type="submission" date="2016-11" db="EMBL/GenBank/DDBJ databases">
        <authorList>
            <person name="Jaros S."/>
            <person name="Januszkiewicz K."/>
            <person name="Wedrychowicz H."/>
        </authorList>
    </citation>
    <scope>NUCLEOTIDE SEQUENCE [LARGE SCALE GENOMIC DNA]</scope>
    <source>
        <strain evidence="13 14">DSM 15212</strain>
    </source>
</reference>
<evidence type="ECO:0000256" key="11">
    <source>
        <dbReference type="ARBA" id="ARBA00022842"/>
    </source>
</evidence>
<dbReference type="Proteomes" id="UP000184465">
    <property type="component" value="Unassembled WGS sequence"/>
</dbReference>
<comment type="cofactor">
    <cofactor evidence="2">
        <name>Mg(2+)</name>
        <dbReference type="ChEBI" id="CHEBI:18420"/>
    </cofactor>
</comment>
<dbReference type="GO" id="GO:0043137">
    <property type="term" value="P:DNA replication, removal of RNA primer"/>
    <property type="evidence" value="ECO:0007669"/>
    <property type="project" value="TreeGrafter"/>
</dbReference>
<dbReference type="InterPro" id="IPR009027">
    <property type="entry name" value="Ribosomal_bL9/RNase_H1_N"/>
</dbReference>
<accession>A0A1M6QWU7</accession>